<dbReference type="GO" id="GO:0051539">
    <property type="term" value="F:4 iron, 4 sulfur cluster binding"/>
    <property type="evidence" value="ECO:0007669"/>
    <property type="project" value="UniProtKB-KW"/>
</dbReference>
<keyword evidence="1" id="KW-0004">4Fe-4S</keyword>
<protein>
    <submittedName>
        <fullName evidence="6">Glucose-inhibited division protein A</fullName>
    </submittedName>
</protein>
<dbReference type="PaxDb" id="610130-Closa_4238"/>
<keyword evidence="5" id="KW-0411">Iron-sulfur</keyword>
<evidence type="ECO:0000256" key="4">
    <source>
        <dbReference type="ARBA" id="ARBA00023004"/>
    </source>
</evidence>
<sequence length="453" mass="49184">MKQDLNYDVVVIGGGPAGTSAAIASARNGARTLLVEQNGCLGGMLTMAGTGPQMTFHAGSTQVVQGIAEEIVERMVNEGFSPGHMEDFVGYASSITPFDAEGMKLVLETMVRESGADLLYHTVYTGCEREGRKISKVHLYGKQGFFDAAASVFIDASADGDLATHAGIESVYGREEDHLAQPMTMNLKVRNVDRERVMEYVKSHSDDMLSTIPFDRLELIPRSGVQGAYSIIKKAREAGEFPIDRDMVLCFETNNLGEYILNMSRIVKKSAVDSFDLTEAEIEGRRQAHIIVNFMKKYIPGFEQAVIVSTGPHIGIRESRKINGAYKLTAADLLQNKMFEDAIAMGGYPIDIHSPDGGTMEHHYLKKGSWYSIPYRCLYTNELDNLLVTGRCMSATHEACAAVRVTPILMAISQGAGTAAALAAGQGISVAAIDVVQLRETLKAGGAFLEPYC</sequence>
<keyword evidence="4" id="KW-0408">Iron</keyword>
<dbReference type="SUPFAM" id="SSF51905">
    <property type="entry name" value="FAD/NAD(P)-binding domain"/>
    <property type="match status" value="1"/>
</dbReference>
<dbReference type="RefSeq" id="WP_013274791.1">
    <property type="nucleotide sequence ID" value="NC_014376.1"/>
</dbReference>
<evidence type="ECO:0000256" key="2">
    <source>
        <dbReference type="ARBA" id="ARBA00022723"/>
    </source>
</evidence>
<name>D9R3L8_LACSW</name>
<keyword evidence="2" id="KW-0479">Metal-binding</keyword>
<keyword evidence="3" id="KW-0560">Oxidoreductase</keyword>
<dbReference type="InterPro" id="IPR036188">
    <property type="entry name" value="FAD/NAD-bd_sf"/>
</dbReference>
<dbReference type="PANTHER" id="PTHR43498">
    <property type="entry name" value="FERREDOXIN:COB-COM HETERODISULFIDE REDUCTASE SUBUNIT A"/>
    <property type="match status" value="1"/>
</dbReference>
<dbReference type="GO" id="GO:0046872">
    <property type="term" value="F:metal ion binding"/>
    <property type="evidence" value="ECO:0007669"/>
    <property type="project" value="UniProtKB-KW"/>
</dbReference>
<dbReference type="EMBL" id="CP002109">
    <property type="protein sequence ID" value="ADL06739.1"/>
    <property type="molecule type" value="Genomic_DNA"/>
</dbReference>
<dbReference type="Pfam" id="PF12831">
    <property type="entry name" value="FAD_oxidored"/>
    <property type="match status" value="1"/>
</dbReference>
<evidence type="ECO:0000256" key="5">
    <source>
        <dbReference type="ARBA" id="ARBA00023014"/>
    </source>
</evidence>
<organism evidence="6 7">
    <name type="scientific">Lacrimispora saccharolytica (strain ATCC 35040 / DSM 2544 / NRCC 2533 / WM1)</name>
    <name type="common">Clostridium saccharolyticum</name>
    <dbReference type="NCBI Taxonomy" id="610130"/>
    <lineage>
        <taxon>Bacteria</taxon>
        <taxon>Bacillati</taxon>
        <taxon>Bacillota</taxon>
        <taxon>Clostridia</taxon>
        <taxon>Lachnospirales</taxon>
        <taxon>Lachnospiraceae</taxon>
        <taxon>Lacrimispora</taxon>
    </lineage>
</organism>
<dbReference type="STRING" id="610130.Closa_4238"/>
<dbReference type="PANTHER" id="PTHR43498:SF1">
    <property type="entry name" value="COB--COM HETERODISULFIDE REDUCTASE IRON-SULFUR SUBUNIT A"/>
    <property type="match status" value="1"/>
</dbReference>
<dbReference type="PRINTS" id="PR00411">
    <property type="entry name" value="PNDRDTASEI"/>
</dbReference>
<dbReference type="GO" id="GO:0016491">
    <property type="term" value="F:oxidoreductase activity"/>
    <property type="evidence" value="ECO:0007669"/>
    <property type="project" value="UniProtKB-KW"/>
</dbReference>
<gene>
    <name evidence="6" type="ordered locus">Closa_4238</name>
</gene>
<dbReference type="HOGENOM" id="CLU_045820_0_0_9"/>
<dbReference type="KEGG" id="csh:Closa_4238"/>
<evidence type="ECO:0000313" key="6">
    <source>
        <dbReference type="EMBL" id="ADL06739.1"/>
    </source>
</evidence>
<dbReference type="eggNOG" id="COG0644">
    <property type="taxonomic scope" value="Bacteria"/>
</dbReference>
<dbReference type="AlphaFoldDB" id="D9R3L8"/>
<evidence type="ECO:0000256" key="1">
    <source>
        <dbReference type="ARBA" id="ARBA00022485"/>
    </source>
</evidence>
<proteinExistence type="predicted"/>
<reference evidence="6" key="1">
    <citation type="submission" date="2010-07" db="EMBL/GenBank/DDBJ databases">
        <title>Complete sequence of Clostridium saccharolyticum WM1.</title>
        <authorList>
            <consortium name="US DOE Joint Genome Institute"/>
            <person name="Lucas S."/>
            <person name="Copeland A."/>
            <person name="Lapidus A."/>
            <person name="Cheng J.-F."/>
            <person name="Bruce D."/>
            <person name="Goodwin L."/>
            <person name="Pitluck S."/>
            <person name="Chertkov O."/>
            <person name="Detter J.C."/>
            <person name="Han C."/>
            <person name="Tapia R."/>
            <person name="Land M."/>
            <person name="Hauser L."/>
            <person name="Chang Y.-J."/>
            <person name="Jeffries C."/>
            <person name="Kyrpides N."/>
            <person name="Ivanova N."/>
            <person name="Mikhailova N."/>
            <person name="Mouttaki H."/>
            <person name="Lin L."/>
            <person name="Zhou J."/>
            <person name="Hemme C.L."/>
            <person name="Woyke T."/>
        </authorList>
    </citation>
    <scope>NUCLEOTIDE SEQUENCE [LARGE SCALE GENOMIC DNA]</scope>
    <source>
        <strain evidence="6">WM1</strain>
    </source>
</reference>
<accession>D9R3L8</accession>
<evidence type="ECO:0000256" key="3">
    <source>
        <dbReference type="ARBA" id="ARBA00023002"/>
    </source>
</evidence>
<dbReference type="Gene3D" id="3.50.50.60">
    <property type="entry name" value="FAD/NAD(P)-binding domain"/>
    <property type="match status" value="1"/>
</dbReference>
<dbReference type="InterPro" id="IPR039650">
    <property type="entry name" value="HdrA-like"/>
</dbReference>
<evidence type="ECO:0000313" key="7">
    <source>
        <dbReference type="Proteomes" id="UP000001662"/>
    </source>
</evidence>
<dbReference type="Proteomes" id="UP000001662">
    <property type="component" value="Chromosome"/>
</dbReference>
<dbReference type="OrthoDB" id="9759982at2"/>
<keyword evidence="7" id="KW-1185">Reference proteome</keyword>